<dbReference type="OrthoDB" id="9805698at2"/>
<dbReference type="GO" id="GO:0016779">
    <property type="term" value="F:nucleotidyltransferase activity"/>
    <property type="evidence" value="ECO:0007669"/>
    <property type="project" value="UniProtKB-KW"/>
</dbReference>
<reference evidence="13 14" key="1">
    <citation type="submission" date="2019-07" db="EMBL/GenBank/DDBJ databases">
        <title>Whole genome shotgun sequence of Aneurinibacillus danicus NBRC 102444.</title>
        <authorList>
            <person name="Hosoyama A."/>
            <person name="Uohara A."/>
            <person name="Ohji S."/>
            <person name="Ichikawa N."/>
        </authorList>
    </citation>
    <scope>NUCLEOTIDE SEQUENCE [LARGE SCALE GENOMIC DNA]</scope>
    <source>
        <strain evidence="13 14">NBRC 102444</strain>
    </source>
</reference>
<evidence type="ECO:0000259" key="12">
    <source>
        <dbReference type="Pfam" id="PF13735"/>
    </source>
</evidence>
<evidence type="ECO:0000313" key="14">
    <source>
        <dbReference type="Proteomes" id="UP000321157"/>
    </source>
</evidence>
<keyword evidence="5" id="KW-0479">Metal-binding</keyword>
<proteinExistence type="inferred from homology"/>
<dbReference type="CDD" id="cd05398">
    <property type="entry name" value="NT_ClassII-CCAase"/>
    <property type="match status" value="1"/>
</dbReference>
<keyword evidence="2 9" id="KW-0808">Transferase</keyword>
<dbReference type="PANTHER" id="PTHR46173:SF1">
    <property type="entry name" value="CCA TRNA NUCLEOTIDYLTRANSFERASE 1, MITOCHONDRIAL"/>
    <property type="match status" value="1"/>
</dbReference>
<dbReference type="EMBL" id="BJXX01000069">
    <property type="protein sequence ID" value="GEN34265.1"/>
    <property type="molecule type" value="Genomic_DNA"/>
</dbReference>
<evidence type="ECO:0000256" key="4">
    <source>
        <dbReference type="ARBA" id="ARBA00022695"/>
    </source>
</evidence>
<dbReference type="Pfam" id="PF12627">
    <property type="entry name" value="PolyA_pol_RNAbd"/>
    <property type="match status" value="1"/>
</dbReference>
<dbReference type="InterPro" id="IPR050264">
    <property type="entry name" value="Bact_CCA-adding_enz_type3_sf"/>
</dbReference>
<evidence type="ECO:0000259" key="10">
    <source>
        <dbReference type="Pfam" id="PF01743"/>
    </source>
</evidence>
<comment type="cofactor">
    <cofactor evidence="1">
        <name>Mg(2+)</name>
        <dbReference type="ChEBI" id="CHEBI:18420"/>
    </cofactor>
</comment>
<dbReference type="RefSeq" id="WP_146809546.1">
    <property type="nucleotide sequence ID" value="NZ_BJXX01000069.1"/>
</dbReference>
<keyword evidence="3" id="KW-0819">tRNA processing</keyword>
<dbReference type="Gene3D" id="1.10.3090.10">
    <property type="entry name" value="cca-adding enzyme, domain 2"/>
    <property type="match status" value="1"/>
</dbReference>
<evidence type="ECO:0000256" key="9">
    <source>
        <dbReference type="RuleBase" id="RU003953"/>
    </source>
</evidence>
<evidence type="ECO:0000256" key="5">
    <source>
        <dbReference type="ARBA" id="ARBA00022723"/>
    </source>
</evidence>
<dbReference type="InterPro" id="IPR043519">
    <property type="entry name" value="NT_sf"/>
</dbReference>
<accession>A0A511V5N7</accession>
<gene>
    <name evidence="13" type="primary">cca</name>
    <name evidence="13" type="ORF">ADA01nite_17250</name>
</gene>
<evidence type="ECO:0000256" key="8">
    <source>
        <dbReference type="ARBA" id="ARBA00022884"/>
    </source>
</evidence>
<keyword evidence="7" id="KW-0460">Magnesium</keyword>
<evidence type="ECO:0000256" key="6">
    <source>
        <dbReference type="ARBA" id="ARBA00022741"/>
    </source>
</evidence>
<dbReference type="InterPro" id="IPR002646">
    <property type="entry name" value="PolA_pol_head_dom"/>
</dbReference>
<dbReference type="InterPro" id="IPR032828">
    <property type="entry name" value="PolyA_RNA-bd"/>
</dbReference>
<comment type="caution">
    <text evidence="13">The sequence shown here is derived from an EMBL/GenBank/DDBJ whole genome shotgun (WGS) entry which is preliminary data.</text>
</comment>
<dbReference type="GO" id="GO:0000166">
    <property type="term" value="F:nucleotide binding"/>
    <property type="evidence" value="ECO:0007669"/>
    <property type="project" value="UniProtKB-KW"/>
</dbReference>
<dbReference type="AlphaFoldDB" id="A0A511V5N7"/>
<dbReference type="Proteomes" id="UP000321157">
    <property type="component" value="Unassembled WGS sequence"/>
</dbReference>
<evidence type="ECO:0000256" key="2">
    <source>
        <dbReference type="ARBA" id="ARBA00022679"/>
    </source>
</evidence>
<sequence length="407" mass="46074">MSQIMKQDVLKAGRQVLRTLEEAGYAAYFVGGYVRDTLLGRPVHDLDIATSARPEEVMRLFTKTVPTGLAHGTVTVLQDRIPLEVTTFRTESGYEDHRRPDKVRFVDDITEDLARRDFTVNAMALDLRGEVIDPFGGRDDLDAKLIRAVGRAEERFAEDALRMLRCLRFASQLGFSIDPDTYKAIKVCAEDIRYVAVERISIEWNKALAGLYPDCTVADVLKTGLVYGMPGINRLLEGKRELAIEERKCLRAANDLVSRWAYLFLICGREAEVETILRALRCEKKLIKACEQMVELTQRLNALHDTDKRMRWILEFGFNAVHNAAALYDIMSGDTNAVQELLRLHESMRIKSMQDLAVSGADLQREMGQKGGPWIRDLLFQLALEAGSGQIANERQALLLRARMILR</sequence>
<keyword evidence="14" id="KW-1185">Reference proteome</keyword>
<dbReference type="GO" id="GO:0000049">
    <property type="term" value="F:tRNA binding"/>
    <property type="evidence" value="ECO:0007669"/>
    <property type="project" value="TreeGrafter"/>
</dbReference>
<dbReference type="Pfam" id="PF13735">
    <property type="entry name" value="tRNA_NucTran2_2"/>
    <property type="match status" value="1"/>
</dbReference>
<evidence type="ECO:0000256" key="3">
    <source>
        <dbReference type="ARBA" id="ARBA00022694"/>
    </source>
</evidence>
<dbReference type="NCBIfam" id="NF009814">
    <property type="entry name" value="PRK13299.1"/>
    <property type="match status" value="1"/>
</dbReference>
<dbReference type="SUPFAM" id="SSF81891">
    <property type="entry name" value="Poly A polymerase C-terminal region-like"/>
    <property type="match status" value="1"/>
</dbReference>
<keyword evidence="6" id="KW-0547">Nucleotide-binding</keyword>
<dbReference type="GO" id="GO:0046872">
    <property type="term" value="F:metal ion binding"/>
    <property type="evidence" value="ECO:0007669"/>
    <property type="project" value="UniProtKB-KW"/>
</dbReference>
<dbReference type="Pfam" id="PF01743">
    <property type="entry name" value="PolyA_pol"/>
    <property type="match status" value="1"/>
</dbReference>
<evidence type="ECO:0000256" key="1">
    <source>
        <dbReference type="ARBA" id="ARBA00001946"/>
    </source>
</evidence>
<keyword evidence="8 9" id="KW-0694">RNA-binding</keyword>
<feature type="domain" description="Poly A polymerase head" evidence="10">
    <location>
        <begin position="27"/>
        <end position="147"/>
    </location>
</feature>
<dbReference type="GO" id="GO:0008033">
    <property type="term" value="P:tRNA processing"/>
    <property type="evidence" value="ECO:0007669"/>
    <property type="project" value="UniProtKB-KW"/>
</dbReference>
<feature type="domain" description="tRNA nucleotidyltransferase/poly(A) polymerase RNA and SrmB- binding" evidence="11">
    <location>
        <begin position="174"/>
        <end position="232"/>
    </location>
</feature>
<comment type="similarity">
    <text evidence="9">Belongs to the tRNA nucleotidyltransferase/poly(A) polymerase family.</text>
</comment>
<dbReference type="Gene3D" id="1.10.246.80">
    <property type="match status" value="1"/>
</dbReference>
<evidence type="ECO:0000259" key="11">
    <source>
        <dbReference type="Pfam" id="PF12627"/>
    </source>
</evidence>
<feature type="domain" description="CCA-adding enzyme C-terminal" evidence="12">
    <location>
        <begin position="259"/>
        <end position="399"/>
    </location>
</feature>
<dbReference type="PANTHER" id="PTHR46173">
    <property type="entry name" value="CCA TRNA NUCLEOTIDYLTRANSFERASE 1, MITOCHONDRIAL"/>
    <property type="match status" value="1"/>
</dbReference>
<evidence type="ECO:0000256" key="7">
    <source>
        <dbReference type="ARBA" id="ARBA00022842"/>
    </source>
</evidence>
<evidence type="ECO:0000313" key="13">
    <source>
        <dbReference type="EMBL" id="GEN34265.1"/>
    </source>
</evidence>
<dbReference type="InterPro" id="IPR032810">
    <property type="entry name" value="CCA-adding_enz_C"/>
</dbReference>
<name>A0A511V5N7_9BACL</name>
<organism evidence="13 14">
    <name type="scientific">Aneurinibacillus danicus</name>
    <dbReference type="NCBI Taxonomy" id="267746"/>
    <lineage>
        <taxon>Bacteria</taxon>
        <taxon>Bacillati</taxon>
        <taxon>Bacillota</taxon>
        <taxon>Bacilli</taxon>
        <taxon>Bacillales</taxon>
        <taxon>Paenibacillaceae</taxon>
        <taxon>Aneurinibacillus group</taxon>
        <taxon>Aneurinibacillus</taxon>
    </lineage>
</organism>
<dbReference type="SUPFAM" id="SSF81301">
    <property type="entry name" value="Nucleotidyltransferase"/>
    <property type="match status" value="1"/>
</dbReference>
<keyword evidence="4" id="KW-0548">Nucleotidyltransferase</keyword>
<dbReference type="Gene3D" id="3.30.460.10">
    <property type="entry name" value="Beta Polymerase, domain 2"/>
    <property type="match status" value="1"/>
</dbReference>
<protein>
    <submittedName>
        <fullName evidence="13">CCA-adding enzyme</fullName>
    </submittedName>
</protein>